<evidence type="ECO:0000313" key="10">
    <source>
        <dbReference type="EMBL" id="KAH7138118.1"/>
    </source>
</evidence>
<feature type="region of interest" description="Disordered" evidence="8">
    <location>
        <begin position="614"/>
        <end position="637"/>
    </location>
</feature>
<dbReference type="SUPFAM" id="SSF50978">
    <property type="entry name" value="WD40 repeat-like"/>
    <property type="match status" value="1"/>
</dbReference>
<keyword evidence="6" id="KW-0539">Nucleus</keyword>
<dbReference type="PANTHER" id="PTHR19879">
    <property type="entry name" value="TRANSCRIPTION INITIATION FACTOR TFIID"/>
    <property type="match status" value="1"/>
</dbReference>
<feature type="region of interest" description="Disordered" evidence="8">
    <location>
        <begin position="177"/>
        <end position="211"/>
    </location>
</feature>
<evidence type="ECO:0000259" key="9">
    <source>
        <dbReference type="Pfam" id="PF04494"/>
    </source>
</evidence>
<evidence type="ECO:0000256" key="2">
    <source>
        <dbReference type="ARBA" id="ARBA00022574"/>
    </source>
</evidence>
<dbReference type="Pfam" id="PF00400">
    <property type="entry name" value="WD40"/>
    <property type="match status" value="6"/>
</dbReference>
<sequence>MLRKESDMQQPGPDGRPASTQQPDVGLTKYSKAFELLRKYTEDNLEVYQTELHKLLWPIFVYSFLNLLKDHYIRDAETFFSTYKAGFEREHEEDLKLLGMVKLSQHLETSRIAKVYLENKWRIVLTSVPFYNFIQFLESKLWDGGQTIIDLNRDHINLLTVDRTASAEKSIAAILSSGRGDDDLPAEDEGIPGHAPGHPQTKISADQDPHADVSRIRLQLGQYPQEDDLQDDVRDALREQDARNPTRDGQGSLLDEYENLIKREPTDDAPSRDLVPLPPSLARDVSMEVQKVIEHRDRYKLEGRTGGVGPAVSVIIYTFHNTHDSINCIDFSGDNQLVAAGMAESYIRVWSLDGKPLETSVPEDTQPSAVRRLIGHAGPVYAVAFSPSTVNPDPTGPPTNSQFLLSASEDQTIRLWSLETWTCLVAYRGHQSPVWDLQWGPNGHYFLTGSNDRTARLWSTDQIQALRIYVGHDNDVDCVTFHPNNLYIFTGSCDRTVRMWHISGGNCLRLFTGHPGNVTAISCSPDGRTLASADDTGTIILWALETGRRKKRMRGHGKGGIWSLSWSVESTVLVSAGADKTVRVWDVLQETNESASKTADGAAVKTDGALTVKSAGGATSGVGGKKGQKEAGTSPDQISVFPTKDSPVYKVQFTRMNLVLAGGAYLPPPRV</sequence>
<feature type="domain" description="TFIID subunit TAF5 NTD2" evidence="9">
    <location>
        <begin position="28"/>
        <end position="155"/>
    </location>
</feature>
<dbReference type="PANTHER" id="PTHR19879:SF1">
    <property type="entry name" value="CANNONBALL-RELATED"/>
    <property type="match status" value="1"/>
</dbReference>
<feature type="region of interest" description="Disordered" evidence="8">
    <location>
        <begin position="1"/>
        <end position="24"/>
    </location>
</feature>
<feature type="repeat" description="WD" evidence="7">
    <location>
        <begin position="373"/>
        <end position="426"/>
    </location>
</feature>
<evidence type="ECO:0000256" key="7">
    <source>
        <dbReference type="PROSITE-ProRule" id="PRU00221"/>
    </source>
</evidence>
<dbReference type="GO" id="GO:0016251">
    <property type="term" value="F:RNA polymerase II general transcription initiation factor activity"/>
    <property type="evidence" value="ECO:0007669"/>
    <property type="project" value="TreeGrafter"/>
</dbReference>
<keyword evidence="5" id="KW-0804">Transcription</keyword>
<dbReference type="Gene3D" id="2.130.10.10">
    <property type="entry name" value="YVTN repeat-like/Quinoprotein amine dehydrogenase"/>
    <property type="match status" value="2"/>
</dbReference>
<comment type="caution">
    <text evidence="10">The sequence shown here is derived from an EMBL/GenBank/DDBJ whole genome shotgun (WGS) entry which is preliminary data.</text>
</comment>
<dbReference type="CDD" id="cd08044">
    <property type="entry name" value="TAF5_NTD2"/>
    <property type="match status" value="1"/>
</dbReference>
<evidence type="ECO:0000313" key="11">
    <source>
        <dbReference type="Proteomes" id="UP000700596"/>
    </source>
</evidence>
<dbReference type="InterPro" id="IPR001680">
    <property type="entry name" value="WD40_rpt"/>
</dbReference>
<comment type="subcellular location">
    <subcellularLocation>
        <location evidence="1">Nucleus</location>
    </subcellularLocation>
</comment>
<dbReference type="GO" id="GO:0006367">
    <property type="term" value="P:transcription initiation at RNA polymerase II promoter"/>
    <property type="evidence" value="ECO:0007669"/>
    <property type="project" value="TreeGrafter"/>
</dbReference>
<evidence type="ECO:0000256" key="5">
    <source>
        <dbReference type="ARBA" id="ARBA00023163"/>
    </source>
</evidence>
<dbReference type="InterPro" id="IPR015943">
    <property type="entry name" value="WD40/YVTN_repeat-like_dom_sf"/>
</dbReference>
<dbReference type="InterPro" id="IPR037264">
    <property type="entry name" value="TFIID_NTD2_sf"/>
</dbReference>
<organism evidence="10 11">
    <name type="scientific">Dendryphion nanum</name>
    <dbReference type="NCBI Taxonomy" id="256645"/>
    <lineage>
        <taxon>Eukaryota</taxon>
        <taxon>Fungi</taxon>
        <taxon>Dikarya</taxon>
        <taxon>Ascomycota</taxon>
        <taxon>Pezizomycotina</taxon>
        <taxon>Dothideomycetes</taxon>
        <taxon>Pleosporomycetidae</taxon>
        <taxon>Pleosporales</taxon>
        <taxon>Torulaceae</taxon>
        <taxon>Dendryphion</taxon>
    </lineage>
</organism>
<dbReference type="PRINTS" id="PR00320">
    <property type="entry name" value="GPROTEINBRPT"/>
</dbReference>
<proteinExistence type="predicted"/>
<keyword evidence="4" id="KW-0805">Transcription regulation</keyword>
<dbReference type="CDD" id="cd00200">
    <property type="entry name" value="WD40"/>
    <property type="match status" value="1"/>
</dbReference>
<dbReference type="PROSITE" id="PS50294">
    <property type="entry name" value="WD_REPEATS_REGION"/>
    <property type="match status" value="5"/>
</dbReference>
<dbReference type="InterPro" id="IPR020472">
    <property type="entry name" value="WD40_PAC1"/>
</dbReference>
<dbReference type="Proteomes" id="UP000700596">
    <property type="component" value="Unassembled WGS sequence"/>
</dbReference>
<dbReference type="PROSITE" id="PS00678">
    <property type="entry name" value="WD_REPEATS_1"/>
    <property type="match status" value="1"/>
</dbReference>
<evidence type="ECO:0000256" key="8">
    <source>
        <dbReference type="SAM" id="MobiDB-lite"/>
    </source>
</evidence>
<feature type="repeat" description="WD" evidence="7">
    <location>
        <begin position="511"/>
        <end position="552"/>
    </location>
</feature>
<dbReference type="SUPFAM" id="SSF160897">
    <property type="entry name" value="Taf5 N-terminal domain-like"/>
    <property type="match status" value="1"/>
</dbReference>
<feature type="repeat" description="WD" evidence="7">
    <location>
        <begin position="427"/>
        <end position="468"/>
    </location>
</feature>
<keyword evidence="11" id="KW-1185">Reference proteome</keyword>
<name>A0A9P9EI71_9PLEO</name>
<feature type="repeat" description="WD" evidence="7">
    <location>
        <begin position="469"/>
        <end position="510"/>
    </location>
</feature>
<dbReference type="InterPro" id="IPR019775">
    <property type="entry name" value="WD40_repeat_CS"/>
</dbReference>
<dbReference type="SMART" id="SM00320">
    <property type="entry name" value="WD40"/>
    <property type="match status" value="6"/>
</dbReference>
<keyword evidence="3" id="KW-0677">Repeat</keyword>
<feature type="repeat" description="WD" evidence="7">
    <location>
        <begin position="561"/>
        <end position="587"/>
    </location>
</feature>
<evidence type="ECO:0000256" key="4">
    <source>
        <dbReference type="ARBA" id="ARBA00023015"/>
    </source>
</evidence>
<accession>A0A9P9EI71</accession>
<dbReference type="GO" id="GO:0005669">
    <property type="term" value="C:transcription factor TFIID complex"/>
    <property type="evidence" value="ECO:0007669"/>
    <property type="project" value="TreeGrafter"/>
</dbReference>
<evidence type="ECO:0000256" key="1">
    <source>
        <dbReference type="ARBA" id="ARBA00004123"/>
    </source>
</evidence>
<keyword evidence="2 7" id="KW-0853">WD repeat</keyword>
<dbReference type="Gene3D" id="1.25.40.500">
    <property type="entry name" value="TFIID subunit TAF5, NTD2 domain"/>
    <property type="match status" value="1"/>
</dbReference>
<evidence type="ECO:0000256" key="6">
    <source>
        <dbReference type="ARBA" id="ARBA00023242"/>
    </source>
</evidence>
<dbReference type="Pfam" id="PF04494">
    <property type="entry name" value="TFIID_NTD2"/>
    <property type="match status" value="1"/>
</dbReference>
<dbReference type="AlphaFoldDB" id="A0A9P9EI71"/>
<protein>
    <submittedName>
        <fullName evidence="10">WD40-repeat-containing domain protein</fullName>
    </submittedName>
</protein>
<reference evidence="10" key="1">
    <citation type="journal article" date="2021" name="Nat. Commun.">
        <title>Genetic determinants of endophytism in the Arabidopsis root mycobiome.</title>
        <authorList>
            <person name="Mesny F."/>
            <person name="Miyauchi S."/>
            <person name="Thiergart T."/>
            <person name="Pickel B."/>
            <person name="Atanasova L."/>
            <person name="Karlsson M."/>
            <person name="Huettel B."/>
            <person name="Barry K.W."/>
            <person name="Haridas S."/>
            <person name="Chen C."/>
            <person name="Bauer D."/>
            <person name="Andreopoulos W."/>
            <person name="Pangilinan J."/>
            <person name="LaButti K."/>
            <person name="Riley R."/>
            <person name="Lipzen A."/>
            <person name="Clum A."/>
            <person name="Drula E."/>
            <person name="Henrissat B."/>
            <person name="Kohler A."/>
            <person name="Grigoriev I.V."/>
            <person name="Martin F.M."/>
            <person name="Hacquard S."/>
        </authorList>
    </citation>
    <scope>NUCLEOTIDE SEQUENCE</scope>
    <source>
        <strain evidence="10">MPI-CAGE-CH-0243</strain>
    </source>
</reference>
<evidence type="ECO:0000256" key="3">
    <source>
        <dbReference type="ARBA" id="ARBA00022737"/>
    </source>
</evidence>
<gene>
    <name evidence="10" type="ORF">B0J11DRAFT_424400</name>
</gene>
<feature type="repeat" description="WD" evidence="7">
    <location>
        <begin position="319"/>
        <end position="360"/>
    </location>
</feature>
<dbReference type="EMBL" id="JAGMWT010000001">
    <property type="protein sequence ID" value="KAH7138118.1"/>
    <property type="molecule type" value="Genomic_DNA"/>
</dbReference>
<dbReference type="InterPro" id="IPR036322">
    <property type="entry name" value="WD40_repeat_dom_sf"/>
</dbReference>
<dbReference type="OrthoDB" id="10266330at2759"/>
<dbReference type="InterPro" id="IPR007582">
    <property type="entry name" value="TFIID_NTD2"/>
</dbReference>
<dbReference type="PROSITE" id="PS50082">
    <property type="entry name" value="WD_REPEATS_2"/>
    <property type="match status" value="6"/>
</dbReference>